<dbReference type="Gene3D" id="3.40.390.10">
    <property type="entry name" value="Collagenase (Catalytic Domain)"/>
    <property type="match status" value="1"/>
</dbReference>
<dbReference type="PANTHER" id="PTHR15910:SF1">
    <property type="entry name" value="ARCHAEMETZINCIN-2"/>
    <property type="match status" value="1"/>
</dbReference>
<dbReference type="GO" id="GO:0008237">
    <property type="term" value="F:metallopeptidase activity"/>
    <property type="evidence" value="ECO:0007669"/>
    <property type="project" value="UniProtKB-KW"/>
</dbReference>
<keyword evidence="9" id="KW-1185">Reference proteome</keyword>
<dbReference type="InterPro" id="IPR012962">
    <property type="entry name" value="Pept_M54_archaemetzincn"/>
</dbReference>
<protein>
    <submittedName>
        <fullName evidence="8">Archaemetzincin-2</fullName>
    </submittedName>
</protein>
<evidence type="ECO:0000256" key="6">
    <source>
        <dbReference type="ARBA" id="ARBA00023049"/>
    </source>
</evidence>
<comment type="caution">
    <text evidence="8">The sequence shown here is derived from an EMBL/GenBank/DDBJ whole genome shotgun (WGS) entry which is preliminary data.</text>
</comment>
<evidence type="ECO:0000256" key="3">
    <source>
        <dbReference type="ARBA" id="ARBA00022723"/>
    </source>
</evidence>
<keyword evidence="2" id="KW-0645">Protease</keyword>
<feature type="region of interest" description="Disordered" evidence="7">
    <location>
        <begin position="1"/>
        <end position="25"/>
    </location>
</feature>
<dbReference type="SUPFAM" id="SSF55486">
    <property type="entry name" value="Metalloproteases ('zincins'), catalytic domain"/>
    <property type="match status" value="1"/>
</dbReference>
<keyword evidence="5" id="KW-0862">Zinc</keyword>
<dbReference type="InterPro" id="IPR024079">
    <property type="entry name" value="MetalloPept_cat_dom_sf"/>
</dbReference>
<dbReference type="GO" id="GO:0046872">
    <property type="term" value="F:metal ion binding"/>
    <property type="evidence" value="ECO:0007669"/>
    <property type="project" value="UniProtKB-KW"/>
</dbReference>
<gene>
    <name evidence="8" type="ORF">ElyMa_001994100</name>
</gene>
<dbReference type="Proteomes" id="UP000762676">
    <property type="component" value="Unassembled WGS sequence"/>
</dbReference>
<evidence type="ECO:0000256" key="2">
    <source>
        <dbReference type="ARBA" id="ARBA00022670"/>
    </source>
</evidence>
<dbReference type="AlphaFoldDB" id="A0AAV4F260"/>
<dbReference type="GO" id="GO:0006508">
    <property type="term" value="P:proteolysis"/>
    <property type="evidence" value="ECO:0007669"/>
    <property type="project" value="UniProtKB-KW"/>
</dbReference>
<evidence type="ECO:0000313" key="9">
    <source>
        <dbReference type="Proteomes" id="UP000762676"/>
    </source>
</evidence>
<accession>A0AAV4F260</accession>
<evidence type="ECO:0000256" key="4">
    <source>
        <dbReference type="ARBA" id="ARBA00022801"/>
    </source>
</evidence>
<evidence type="ECO:0000256" key="5">
    <source>
        <dbReference type="ARBA" id="ARBA00022833"/>
    </source>
</evidence>
<organism evidence="8 9">
    <name type="scientific">Elysia marginata</name>
    <dbReference type="NCBI Taxonomy" id="1093978"/>
    <lineage>
        <taxon>Eukaryota</taxon>
        <taxon>Metazoa</taxon>
        <taxon>Spiralia</taxon>
        <taxon>Lophotrochozoa</taxon>
        <taxon>Mollusca</taxon>
        <taxon>Gastropoda</taxon>
        <taxon>Heterobranchia</taxon>
        <taxon>Euthyneura</taxon>
        <taxon>Panpulmonata</taxon>
        <taxon>Sacoglossa</taxon>
        <taxon>Placobranchoidea</taxon>
        <taxon>Plakobranchidae</taxon>
        <taxon>Elysia</taxon>
    </lineage>
</organism>
<dbReference type="EMBL" id="BMAT01004061">
    <property type="protein sequence ID" value="GFR67317.1"/>
    <property type="molecule type" value="Genomic_DNA"/>
</dbReference>
<dbReference type="CDD" id="cd11375">
    <property type="entry name" value="Peptidase_M54"/>
    <property type="match status" value="1"/>
</dbReference>
<evidence type="ECO:0000313" key="8">
    <source>
        <dbReference type="EMBL" id="GFR67317.1"/>
    </source>
</evidence>
<keyword evidence="6" id="KW-0482">Metalloprotease</keyword>
<dbReference type="Pfam" id="PF07998">
    <property type="entry name" value="Peptidase_M54"/>
    <property type="match status" value="1"/>
</dbReference>
<sequence>MGQTTTSLSSNKENSEGQQQTSASTENDFQFLIGRLENLPDSARKLFNLGKQYLTTGSKNRDSGGNDFSSLFQPYLPLHTDGDISTEDINSTLRETGTGMLDTPLRKSAPLHHFQTYIQWKAAQDLNNFYSLCLPKRHTIYLQPINTFPEFVHSYRLKNQSLELNLFETVQAFLQVFFCGLEVLLLPPVMLDNTKQEVRSRVHPVMESQQLCINDLYPFLQRLLPPNGLCIMGISWTDIYPEGHNFVLGEASVQHQAAAISFGRFEFSRFDAATHRDVVEINGAILWKLLKSSSHELCHLLGLQHCTFFQCAMNESSSVPEAMEQPLFLCPVCLRKLQRACGFDVLERYVLLRKFLTGVADQVSDEAKVQECLVWLDQCISYLNS</sequence>
<name>A0AAV4F260_9GAST</name>
<reference evidence="8 9" key="1">
    <citation type="journal article" date="2021" name="Elife">
        <title>Chloroplast acquisition without the gene transfer in kleptoplastic sea slugs, Plakobranchus ocellatus.</title>
        <authorList>
            <person name="Maeda T."/>
            <person name="Takahashi S."/>
            <person name="Yoshida T."/>
            <person name="Shimamura S."/>
            <person name="Takaki Y."/>
            <person name="Nagai Y."/>
            <person name="Toyoda A."/>
            <person name="Suzuki Y."/>
            <person name="Arimoto A."/>
            <person name="Ishii H."/>
            <person name="Satoh N."/>
            <person name="Nishiyama T."/>
            <person name="Hasebe M."/>
            <person name="Maruyama T."/>
            <person name="Minagawa J."/>
            <person name="Obokata J."/>
            <person name="Shigenobu S."/>
        </authorList>
    </citation>
    <scope>NUCLEOTIDE SEQUENCE [LARGE SCALE GENOMIC DNA]</scope>
</reference>
<evidence type="ECO:0000256" key="7">
    <source>
        <dbReference type="SAM" id="MobiDB-lite"/>
    </source>
</evidence>
<evidence type="ECO:0000256" key="1">
    <source>
        <dbReference type="ARBA" id="ARBA00001947"/>
    </source>
</evidence>
<keyword evidence="4" id="KW-0378">Hydrolase</keyword>
<comment type="cofactor">
    <cofactor evidence="1">
        <name>Zn(2+)</name>
        <dbReference type="ChEBI" id="CHEBI:29105"/>
    </cofactor>
</comment>
<keyword evidence="3" id="KW-0479">Metal-binding</keyword>
<dbReference type="PANTHER" id="PTHR15910">
    <property type="entry name" value="ARCHAEMETZINCIN"/>
    <property type="match status" value="1"/>
</dbReference>
<proteinExistence type="predicted"/>